<dbReference type="Pfam" id="PF00069">
    <property type="entry name" value="Pkinase"/>
    <property type="match status" value="1"/>
</dbReference>
<sequence>MNDDLDLEVDIGSHIIQAEHQAMVNTTTTGSPIEERHPFPNLNPLGPALPITSPTSTPTGTAADRQPQQPSRVPVPVIASLQEPQEQVEPVHHAASNASTSPTDHSTGSTRIPRPPGAVDTFSRQPVFEQATAGREVDVQDSGAVTDAQVDLELKGNLQSDGCFLDPEKYDPVKFLGSGGYAMVYLVVEKRTGKKMASKMCDLRANATKSQKEKRDAQKLVESMEIEVMALALLKHEHIVEFFFVEHIRNTALLFLEYMEGGTLEEFLEDNGPLEEPLVVKFTSQLLSAVNYLHTNGKKHIVHKDIKGSNILLDGAQKNIKLADFGICTIMEKLRTATDGMVTKNNVASFHWTSPELLGGETFTRNTDIWSVGCTVVEMLTTKPPLYFENLTRSQKMFRIVNNQIEPPTDCTSLAFGFLKRCLCPKETRASAAELLVDPYLNQE</sequence>
<dbReference type="InterPro" id="IPR008271">
    <property type="entry name" value="Ser/Thr_kinase_AS"/>
</dbReference>
<dbReference type="PROSITE" id="PS50011">
    <property type="entry name" value="PROTEIN_KINASE_DOM"/>
    <property type="match status" value="1"/>
</dbReference>
<dbReference type="Proteomes" id="UP001159405">
    <property type="component" value="Unassembled WGS sequence"/>
</dbReference>
<name>A0ABN8NR38_9CNID</name>
<organism evidence="8 9">
    <name type="scientific">Porites lobata</name>
    <dbReference type="NCBI Taxonomy" id="104759"/>
    <lineage>
        <taxon>Eukaryota</taxon>
        <taxon>Metazoa</taxon>
        <taxon>Cnidaria</taxon>
        <taxon>Anthozoa</taxon>
        <taxon>Hexacorallia</taxon>
        <taxon>Scleractinia</taxon>
        <taxon>Fungiina</taxon>
        <taxon>Poritidae</taxon>
        <taxon>Porites</taxon>
    </lineage>
</organism>
<keyword evidence="2" id="KW-0808">Transferase</keyword>
<dbReference type="PROSITE" id="PS00108">
    <property type="entry name" value="PROTEIN_KINASE_ST"/>
    <property type="match status" value="1"/>
</dbReference>
<dbReference type="PANTHER" id="PTHR11584:SF369">
    <property type="entry name" value="MITOGEN-ACTIVATED PROTEIN KINASE KINASE KINASE 19-RELATED"/>
    <property type="match status" value="1"/>
</dbReference>
<evidence type="ECO:0000313" key="8">
    <source>
        <dbReference type="EMBL" id="CAH3119043.1"/>
    </source>
</evidence>
<dbReference type="EMBL" id="CALNXK010000033">
    <property type="protein sequence ID" value="CAH3119043.1"/>
    <property type="molecule type" value="Genomic_DNA"/>
</dbReference>
<feature type="region of interest" description="Disordered" evidence="6">
    <location>
        <begin position="84"/>
        <end position="121"/>
    </location>
</feature>
<keyword evidence="5" id="KW-0067">ATP-binding</keyword>
<keyword evidence="1" id="KW-0723">Serine/threonine-protein kinase</keyword>
<feature type="region of interest" description="Disordered" evidence="6">
    <location>
        <begin position="29"/>
        <end position="72"/>
    </location>
</feature>
<evidence type="ECO:0000256" key="5">
    <source>
        <dbReference type="ARBA" id="ARBA00022840"/>
    </source>
</evidence>
<protein>
    <recommendedName>
        <fullName evidence="7">Protein kinase domain-containing protein</fullName>
    </recommendedName>
</protein>
<dbReference type="InterPro" id="IPR000719">
    <property type="entry name" value="Prot_kinase_dom"/>
</dbReference>
<evidence type="ECO:0000313" key="9">
    <source>
        <dbReference type="Proteomes" id="UP001159405"/>
    </source>
</evidence>
<reference evidence="8 9" key="1">
    <citation type="submission" date="2022-05" db="EMBL/GenBank/DDBJ databases">
        <authorList>
            <consortium name="Genoscope - CEA"/>
            <person name="William W."/>
        </authorList>
    </citation>
    <scope>NUCLEOTIDE SEQUENCE [LARGE SCALE GENOMIC DNA]</scope>
</reference>
<keyword evidence="4" id="KW-0418">Kinase</keyword>
<dbReference type="InterPro" id="IPR011009">
    <property type="entry name" value="Kinase-like_dom_sf"/>
</dbReference>
<keyword evidence="9" id="KW-1185">Reference proteome</keyword>
<evidence type="ECO:0000256" key="4">
    <source>
        <dbReference type="ARBA" id="ARBA00022777"/>
    </source>
</evidence>
<comment type="caution">
    <text evidence="8">The sequence shown here is derived from an EMBL/GenBank/DDBJ whole genome shotgun (WGS) entry which is preliminary data.</text>
</comment>
<evidence type="ECO:0000256" key="1">
    <source>
        <dbReference type="ARBA" id="ARBA00022527"/>
    </source>
</evidence>
<evidence type="ECO:0000256" key="3">
    <source>
        <dbReference type="ARBA" id="ARBA00022741"/>
    </source>
</evidence>
<evidence type="ECO:0000259" key="7">
    <source>
        <dbReference type="PROSITE" id="PS50011"/>
    </source>
</evidence>
<dbReference type="SMART" id="SM00220">
    <property type="entry name" value="S_TKc"/>
    <property type="match status" value="1"/>
</dbReference>
<evidence type="ECO:0000256" key="6">
    <source>
        <dbReference type="SAM" id="MobiDB-lite"/>
    </source>
</evidence>
<feature type="domain" description="Protein kinase" evidence="7">
    <location>
        <begin position="170"/>
        <end position="441"/>
    </location>
</feature>
<proteinExistence type="predicted"/>
<feature type="compositionally biased region" description="Low complexity" evidence="6">
    <location>
        <begin position="52"/>
        <end position="72"/>
    </location>
</feature>
<gene>
    <name evidence="8" type="ORF">PLOB_00027412</name>
</gene>
<accession>A0ABN8NR38</accession>
<keyword evidence="3" id="KW-0547">Nucleotide-binding</keyword>
<dbReference type="SUPFAM" id="SSF56112">
    <property type="entry name" value="Protein kinase-like (PK-like)"/>
    <property type="match status" value="1"/>
</dbReference>
<feature type="compositionally biased region" description="Polar residues" evidence="6">
    <location>
        <begin position="96"/>
        <end position="110"/>
    </location>
</feature>
<dbReference type="Gene3D" id="1.10.510.10">
    <property type="entry name" value="Transferase(Phosphotransferase) domain 1"/>
    <property type="match status" value="1"/>
</dbReference>
<dbReference type="PANTHER" id="PTHR11584">
    <property type="entry name" value="SERINE/THREONINE PROTEIN KINASE"/>
    <property type="match status" value="1"/>
</dbReference>
<evidence type="ECO:0000256" key="2">
    <source>
        <dbReference type="ARBA" id="ARBA00022679"/>
    </source>
</evidence>